<dbReference type="RefSeq" id="WP_172802603.1">
    <property type="nucleotide sequence ID" value="NZ_LT629739.1"/>
</dbReference>
<name>A0A1H1V3V2_BRESA</name>
<keyword evidence="3" id="KW-1185">Reference proteome</keyword>
<organism evidence="2 3">
    <name type="scientific">Brevibacterium sandarakinum</name>
    <dbReference type="NCBI Taxonomy" id="629680"/>
    <lineage>
        <taxon>Bacteria</taxon>
        <taxon>Bacillati</taxon>
        <taxon>Actinomycetota</taxon>
        <taxon>Actinomycetes</taxon>
        <taxon>Micrococcales</taxon>
        <taxon>Brevibacteriaceae</taxon>
        <taxon>Brevibacterium</taxon>
    </lineage>
</organism>
<dbReference type="NCBIfam" id="NF040511">
    <property type="entry name" value="membrane_GPGG"/>
    <property type="match status" value="1"/>
</dbReference>
<evidence type="ECO:0000313" key="3">
    <source>
        <dbReference type="Proteomes" id="UP000199700"/>
    </source>
</evidence>
<dbReference type="AlphaFoldDB" id="A0A1H1V3V2"/>
<feature type="transmembrane region" description="Helical" evidence="1">
    <location>
        <begin position="6"/>
        <end position="22"/>
    </location>
</feature>
<gene>
    <name evidence="2" type="ORF">SAMN04489751_2873</name>
</gene>
<dbReference type="InterPro" id="IPR047891">
    <property type="entry name" value="GPGG_membr"/>
</dbReference>
<keyword evidence="1" id="KW-0472">Membrane</keyword>
<protein>
    <submittedName>
        <fullName evidence="2">Uncharacterized protein</fullName>
    </submittedName>
</protein>
<dbReference type="EMBL" id="LT629739">
    <property type="protein sequence ID" value="SDS78909.1"/>
    <property type="molecule type" value="Genomic_DNA"/>
</dbReference>
<dbReference type="Proteomes" id="UP000199700">
    <property type="component" value="Chromosome"/>
</dbReference>
<keyword evidence="1" id="KW-1133">Transmembrane helix</keyword>
<feature type="transmembrane region" description="Helical" evidence="1">
    <location>
        <begin position="29"/>
        <end position="48"/>
    </location>
</feature>
<sequence>MLIIFWVVAGILALSGIILLFRKQFKWGIVLIIAACIVGPLLATFYGGPPAGPRS</sequence>
<keyword evidence="1" id="KW-0812">Transmembrane</keyword>
<reference evidence="2" key="1">
    <citation type="submission" date="2016-10" db="EMBL/GenBank/DDBJ databases">
        <authorList>
            <person name="Varghese N."/>
            <person name="Submissions S."/>
        </authorList>
    </citation>
    <scope>NUCLEOTIDE SEQUENCE [LARGE SCALE GENOMIC DNA]</scope>
    <source>
        <strain evidence="2">DSM 22082</strain>
    </source>
</reference>
<evidence type="ECO:0000313" key="2">
    <source>
        <dbReference type="EMBL" id="SDS78909.1"/>
    </source>
</evidence>
<accession>A0A1H1V3V2</accession>
<proteinExistence type="predicted"/>
<evidence type="ECO:0000256" key="1">
    <source>
        <dbReference type="SAM" id="Phobius"/>
    </source>
</evidence>